<organism evidence="2 3">
    <name type="scientific">Advenella alkanexedens</name>
    <dbReference type="NCBI Taxonomy" id="1481665"/>
    <lineage>
        <taxon>Bacteria</taxon>
        <taxon>Pseudomonadati</taxon>
        <taxon>Pseudomonadota</taxon>
        <taxon>Betaproteobacteria</taxon>
        <taxon>Burkholderiales</taxon>
        <taxon>Alcaligenaceae</taxon>
    </lineage>
</organism>
<evidence type="ECO:0000256" key="1">
    <source>
        <dbReference type="SAM" id="SignalP"/>
    </source>
</evidence>
<dbReference type="RefSeq" id="WP_217735542.1">
    <property type="nucleotide sequence ID" value="NZ_JAHSPR010000013.1"/>
</dbReference>
<evidence type="ECO:0000313" key="2">
    <source>
        <dbReference type="EMBL" id="MBV4398237.1"/>
    </source>
</evidence>
<reference evidence="2 3" key="1">
    <citation type="submission" date="2021-06" db="EMBL/GenBank/DDBJ databases">
        <authorList>
            <person name="Lu T."/>
            <person name="Wang Q."/>
            <person name="Han X."/>
        </authorList>
    </citation>
    <scope>NUCLEOTIDE SEQUENCE [LARGE SCALE GENOMIC DNA]</scope>
    <source>
        <strain evidence="2 3">LAM0050</strain>
    </source>
</reference>
<keyword evidence="3" id="KW-1185">Reference proteome</keyword>
<feature type="signal peptide" evidence="1">
    <location>
        <begin position="1"/>
        <end position="18"/>
    </location>
</feature>
<dbReference type="Proteomes" id="UP000722165">
    <property type="component" value="Unassembled WGS sequence"/>
</dbReference>
<feature type="chain" id="PRO_5046977066" evidence="1">
    <location>
        <begin position="19"/>
        <end position="142"/>
    </location>
</feature>
<sequence length="142" mass="16623">MNANKWLVLFFLIWPCMAGSQQVSETTQEMVFTAAFDYYFLHEFCVPYDPTLSADSLEQKMQEDARQILQLSKQKAYIFVADFISSYTEFVSDNDEYGQAISHRVEQFNAINSAVKQDSCLSMKQDRSRRFQEALRRLRSEL</sequence>
<gene>
    <name evidence="2" type="ORF">KU392_13390</name>
</gene>
<keyword evidence="1" id="KW-0732">Signal</keyword>
<proteinExistence type="predicted"/>
<evidence type="ECO:0000313" key="3">
    <source>
        <dbReference type="Proteomes" id="UP000722165"/>
    </source>
</evidence>
<accession>A0ABS6NSN8</accession>
<protein>
    <submittedName>
        <fullName evidence="2">Uncharacterized protein</fullName>
    </submittedName>
</protein>
<dbReference type="EMBL" id="JAHSPR010000013">
    <property type="protein sequence ID" value="MBV4398237.1"/>
    <property type="molecule type" value="Genomic_DNA"/>
</dbReference>
<name>A0ABS6NSN8_9BURK</name>
<comment type="caution">
    <text evidence="2">The sequence shown here is derived from an EMBL/GenBank/DDBJ whole genome shotgun (WGS) entry which is preliminary data.</text>
</comment>